<protein>
    <submittedName>
        <fullName evidence="11">Oxidoreductase</fullName>
    </submittedName>
</protein>
<evidence type="ECO:0000259" key="9">
    <source>
        <dbReference type="PROSITE" id="PS51085"/>
    </source>
</evidence>
<dbReference type="Proteomes" id="UP000282028">
    <property type="component" value="Unassembled WGS sequence"/>
</dbReference>
<keyword evidence="6" id="KW-0560">Oxidoreductase</keyword>
<dbReference type="CDD" id="cd06185">
    <property type="entry name" value="PDR_like"/>
    <property type="match status" value="1"/>
</dbReference>
<evidence type="ECO:0000256" key="5">
    <source>
        <dbReference type="ARBA" id="ARBA00022723"/>
    </source>
</evidence>
<dbReference type="InterPro" id="IPR017927">
    <property type="entry name" value="FAD-bd_FR_type"/>
</dbReference>
<feature type="domain" description="2Fe-2S ferredoxin-type" evidence="9">
    <location>
        <begin position="237"/>
        <end position="322"/>
    </location>
</feature>
<dbReference type="InterPro" id="IPR039261">
    <property type="entry name" value="FNR_nucleotide-bd"/>
</dbReference>
<feature type="domain" description="FAD-binding FR-type" evidence="10">
    <location>
        <begin position="5"/>
        <end position="110"/>
    </location>
</feature>
<evidence type="ECO:0000313" key="12">
    <source>
        <dbReference type="Proteomes" id="UP000282028"/>
    </source>
</evidence>
<gene>
    <name evidence="11" type="ORF">EDM52_11225</name>
</gene>
<keyword evidence="2" id="KW-0285">Flavoprotein</keyword>
<evidence type="ECO:0000256" key="3">
    <source>
        <dbReference type="ARBA" id="ARBA00022643"/>
    </source>
</evidence>
<dbReference type="CDD" id="cd00207">
    <property type="entry name" value="fer2"/>
    <property type="match status" value="1"/>
</dbReference>
<accession>A0A3M8CES1</accession>
<sequence length="322" mass="35929">MTVMQPKIHVFVKQIIQETPSVKRFVLVSKEGADLPAFSAGSHVTTFLNTAAGTLERHYSLVQAPAITDHYEIAVQLHAQSQGGSAYWHHQVSEGTELFISYPKNHFSLSFRAKHHVFYAAGIGITPFLSMMAELVAQGRSFELHYAAKSREMCAFYETLQKTYRDSCHLYLSADPDSSRMRPDGMRQQRIGTHVYFCGPETMVNQFQEAARSYGYPQQSIHFELFAPPAPMLREPFLVELWQSKRTISVGSDQSLLAALLAAGIKSPYSCRVGRCGTCAVEVLSGEVAHYDSVLSEKERAAQDVMMTCVSRAVHNKLVLSL</sequence>
<dbReference type="InterPro" id="IPR006058">
    <property type="entry name" value="2Fe2S_fd_BS"/>
</dbReference>
<dbReference type="PROSITE" id="PS51085">
    <property type="entry name" value="2FE2S_FER_2"/>
    <property type="match status" value="1"/>
</dbReference>
<dbReference type="PROSITE" id="PS51384">
    <property type="entry name" value="FAD_FR"/>
    <property type="match status" value="1"/>
</dbReference>
<dbReference type="InterPro" id="IPR036010">
    <property type="entry name" value="2Fe-2S_ferredoxin-like_sf"/>
</dbReference>
<evidence type="ECO:0000256" key="4">
    <source>
        <dbReference type="ARBA" id="ARBA00022714"/>
    </source>
</evidence>
<dbReference type="OrthoDB" id="573132at2"/>
<keyword evidence="4" id="KW-0001">2Fe-2S</keyword>
<evidence type="ECO:0000256" key="6">
    <source>
        <dbReference type="ARBA" id="ARBA00023002"/>
    </source>
</evidence>
<dbReference type="GO" id="GO:0051537">
    <property type="term" value="F:2 iron, 2 sulfur cluster binding"/>
    <property type="evidence" value="ECO:0007669"/>
    <property type="project" value="UniProtKB-KW"/>
</dbReference>
<keyword evidence="7" id="KW-0408">Iron</keyword>
<evidence type="ECO:0000256" key="7">
    <source>
        <dbReference type="ARBA" id="ARBA00023004"/>
    </source>
</evidence>
<dbReference type="PRINTS" id="PR00409">
    <property type="entry name" value="PHDIOXRDTASE"/>
</dbReference>
<dbReference type="GO" id="GO:0046872">
    <property type="term" value="F:metal ion binding"/>
    <property type="evidence" value="ECO:0007669"/>
    <property type="project" value="UniProtKB-KW"/>
</dbReference>
<dbReference type="GO" id="GO:0016491">
    <property type="term" value="F:oxidoreductase activity"/>
    <property type="evidence" value="ECO:0007669"/>
    <property type="project" value="UniProtKB-KW"/>
</dbReference>
<keyword evidence="8" id="KW-0411">Iron-sulfur</keyword>
<evidence type="ECO:0000256" key="2">
    <source>
        <dbReference type="ARBA" id="ARBA00022630"/>
    </source>
</evidence>
<dbReference type="InterPro" id="IPR012675">
    <property type="entry name" value="Beta-grasp_dom_sf"/>
</dbReference>
<dbReference type="PROSITE" id="PS00197">
    <property type="entry name" value="2FE2S_FER_1"/>
    <property type="match status" value="1"/>
</dbReference>
<reference evidence="11 12" key="1">
    <citation type="submission" date="2018-10" db="EMBL/GenBank/DDBJ databases">
        <title>Phylogenomics of Brevibacillus.</title>
        <authorList>
            <person name="Dunlap C."/>
        </authorList>
    </citation>
    <scope>NUCLEOTIDE SEQUENCE [LARGE SCALE GENOMIC DNA]</scope>
    <source>
        <strain evidence="11 12">JCM 12215</strain>
    </source>
</reference>
<proteinExistence type="predicted"/>
<dbReference type="InterPro" id="IPR052353">
    <property type="entry name" value="Benzoxazolinone_Detox_Enz"/>
</dbReference>
<dbReference type="Gene3D" id="3.40.50.80">
    <property type="entry name" value="Nucleotide-binding domain of ferredoxin-NADP reductase (FNR) module"/>
    <property type="match status" value="1"/>
</dbReference>
<dbReference type="SUPFAM" id="SSF52343">
    <property type="entry name" value="Ferredoxin reductase-like, C-terminal NADP-linked domain"/>
    <property type="match status" value="1"/>
</dbReference>
<dbReference type="InterPro" id="IPR017938">
    <property type="entry name" value="Riboflavin_synthase-like_b-brl"/>
</dbReference>
<keyword evidence="12" id="KW-1185">Reference proteome</keyword>
<dbReference type="SUPFAM" id="SSF54292">
    <property type="entry name" value="2Fe-2S ferredoxin-like"/>
    <property type="match status" value="1"/>
</dbReference>
<keyword evidence="5" id="KW-0479">Metal-binding</keyword>
<evidence type="ECO:0000256" key="8">
    <source>
        <dbReference type="ARBA" id="ARBA00023014"/>
    </source>
</evidence>
<comment type="cofactor">
    <cofactor evidence="1">
        <name>FMN</name>
        <dbReference type="ChEBI" id="CHEBI:58210"/>
    </cofactor>
</comment>
<name>A0A3M8CES1_9BACL</name>
<dbReference type="EMBL" id="RHHR01000015">
    <property type="protein sequence ID" value="RNB74214.1"/>
    <property type="molecule type" value="Genomic_DNA"/>
</dbReference>
<dbReference type="PANTHER" id="PTHR30212">
    <property type="entry name" value="PROTEIN YIIM"/>
    <property type="match status" value="1"/>
</dbReference>
<evidence type="ECO:0000313" key="11">
    <source>
        <dbReference type="EMBL" id="RNB74214.1"/>
    </source>
</evidence>
<comment type="caution">
    <text evidence="11">The sequence shown here is derived from an EMBL/GenBank/DDBJ whole genome shotgun (WGS) entry which is preliminary data.</text>
</comment>
<dbReference type="PANTHER" id="PTHR30212:SF2">
    <property type="entry name" value="PROTEIN YIIM"/>
    <property type="match status" value="1"/>
</dbReference>
<dbReference type="Pfam" id="PF00111">
    <property type="entry name" value="Fer2"/>
    <property type="match status" value="1"/>
</dbReference>
<dbReference type="Gene3D" id="3.10.20.30">
    <property type="match status" value="1"/>
</dbReference>
<evidence type="ECO:0000259" key="10">
    <source>
        <dbReference type="PROSITE" id="PS51384"/>
    </source>
</evidence>
<dbReference type="InterPro" id="IPR054582">
    <property type="entry name" value="DmmA-like_N"/>
</dbReference>
<dbReference type="AlphaFoldDB" id="A0A3M8CES1"/>
<organism evidence="11 12">
    <name type="scientific">Brevibacillus invocatus</name>
    <dbReference type="NCBI Taxonomy" id="173959"/>
    <lineage>
        <taxon>Bacteria</taxon>
        <taxon>Bacillati</taxon>
        <taxon>Bacillota</taxon>
        <taxon>Bacilli</taxon>
        <taxon>Bacillales</taxon>
        <taxon>Paenibacillaceae</taxon>
        <taxon>Brevibacillus</taxon>
    </lineage>
</organism>
<keyword evidence="3" id="KW-0288">FMN</keyword>
<dbReference type="SUPFAM" id="SSF63380">
    <property type="entry name" value="Riboflavin synthase domain-like"/>
    <property type="match status" value="1"/>
</dbReference>
<evidence type="ECO:0000256" key="1">
    <source>
        <dbReference type="ARBA" id="ARBA00001917"/>
    </source>
</evidence>
<dbReference type="InterPro" id="IPR001041">
    <property type="entry name" value="2Fe-2S_ferredoxin-type"/>
</dbReference>
<dbReference type="Gene3D" id="2.40.30.10">
    <property type="entry name" value="Translation factors"/>
    <property type="match status" value="1"/>
</dbReference>
<dbReference type="Pfam" id="PF22290">
    <property type="entry name" value="DmmA-like_N"/>
    <property type="match status" value="1"/>
</dbReference>